<dbReference type="Pfam" id="PF11797">
    <property type="entry name" value="WxLIP_HBD"/>
    <property type="match status" value="1"/>
</dbReference>
<sequence length="347" mass="38699">MLNKKQLKRFIFTAGIVLLGLVSFSQPAEAATQTQNADFEIQPILPSEQVDKSLNYYDVNFKPGSTHVIKMKVQNFTDHKITLKSDLQNGMTQNGGGMKFQAATKGLDASLAVPFTKIASIKKADQVLHLGPQEATTISVTIKMPEEKFSGMIAGGWHFIEYLDKSGNESQSVSSNYAYMVSVNLRGSNYKVYPELKYDSTKPMLSSGHPAMGIKLRNVKPMVLKDVHFKAVLYKEGLFSSKRVYEKSGSSIAPNSSVILPISWNYKTLKPGKYHVDVKVTGQNLWNKLPMTWTFKKSFNVKSEDVKKINQQAIQRPVNKWAYVAATSGLMMLVSAVGLYRVIRIGR</sequence>
<dbReference type="Pfam" id="PF06030">
    <property type="entry name" value="WxLIP_PGBD"/>
    <property type="match status" value="1"/>
</dbReference>
<dbReference type="InterPro" id="IPR010317">
    <property type="entry name" value="WxLIP_PGBD"/>
</dbReference>
<gene>
    <name evidence="5" type="ORF">LFUMFP_40041</name>
</gene>
<dbReference type="EMBL" id="OGVC01000034">
    <property type="protein sequence ID" value="SPC39357.1"/>
    <property type="molecule type" value="Genomic_DNA"/>
</dbReference>
<accession>A0A2N9DXE7</accession>
<evidence type="ECO:0000313" key="5">
    <source>
        <dbReference type="EMBL" id="SPC39357.1"/>
    </source>
</evidence>
<evidence type="ECO:0000256" key="2">
    <source>
        <dbReference type="SAM" id="SignalP"/>
    </source>
</evidence>
<keyword evidence="1" id="KW-1133">Transmembrane helix</keyword>
<dbReference type="AlphaFoldDB" id="A0A2N9DXE7"/>
<dbReference type="InterPro" id="IPR021759">
    <property type="entry name" value="WxLIP_HBD"/>
</dbReference>
<keyword evidence="1" id="KW-0812">Transmembrane</keyword>
<protein>
    <submittedName>
        <fullName evidence="5">Cell surface protein</fullName>
    </submittedName>
</protein>
<evidence type="ECO:0000259" key="3">
    <source>
        <dbReference type="Pfam" id="PF06030"/>
    </source>
</evidence>
<evidence type="ECO:0000259" key="4">
    <source>
        <dbReference type="Pfam" id="PF11797"/>
    </source>
</evidence>
<keyword evidence="1" id="KW-0472">Membrane</keyword>
<feature type="transmembrane region" description="Helical" evidence="1">
    <location>
        <begin position="321"/>
        <end position="343"/>
    </location>
</feature>
<feature type="chain" id="PRO_5014692700" evidence="2">
    <location>
        <begin position="31"/>
        <end position="347"/>
    </location>
</feature>
<feature type="signal peptide" evidence="2">
    <location>
        <begin position="1"/>
        <end position="30"/>
    </location>
</feature>
<name>A0A2N9DXE7_9LACO</name>
<dbReference type="Proteomes" id="UP000238739">
    <property type="component" value="Unassembled WGS sequence"/>
</dbReference>
<proteinExistence type="predicted"/>
<evidence type="ECO:0000313" key="6">
    <source>
        <dbReference type="Proteomes" id="UP000238739"/>
    </source>
</evidence>
<feature type="domain" description="WxL Interacting Protein host binding" evidence="4">
    <location>
        <begin position="170"/>
        <end position="311"/>
    </location>
</feature>
<dbReference type="RefSeq" id="WP_158697709.1">
    <property type="nucleotide sequence ID" value="NZ_LT984417.1"/>
</dbReference>
<feature type="domain" description="WxL Interacting Protein peptidoglycan binding" evidence="3">
    <location>
        <begin position="39"/>
        <end position="160"/>
    </location>
</feature>
<reference evidence="5" key="1">
    <citation type="submission" date="2018-01" db="EMBL/GenBank/DDBJ databases">
        <authorList>
            <person name="Chaillou S."/>
        </authorList>
    </citation>
    <scope>NUCLEOTIDE SEQUENCE [LARGE SCALE GENOMIC DNA]</scope>
    <source>
        <strain evidence="5">MFPC41A2801</strain>
    </source>
</reference>
<evidence type="ECO:0000256" key="1">
    <source>
        <dbReference type="SAM" id="Phobius"/>
    </source>
</evidence>
<organism evidence="5 6">
    <name type="scientific">Latilactobacillus fuchuensis</name>
    <dbReference type="NCBI Taxonomy" id="164393"/>
    <lineage>
        <taxon>Bacteria</taxon>
        <taxon>Bacillati</taxon>
        <taxon>Bacillota</taxon>
        <taxon>Bacilli</taxon>
        <taxon>Lactobacillales</taxon>
        <taxon>Lactobacillaceae</taxon>
        <taxon>Latilactobacillus</taxon>
    </lineage>
</organism>
<keyword evidence="6" id="KW-1185">Reference proteome</keyword>
<comment type="caution">
    <text evidence="5">The sequence shown here is derived from an EMBL/GenBank/DDBJ whole genome shotgun (WGS) entry which is preliminary data.</text>
</comment>
<keyword evidence="2" id="KW-0732">Signal</keyword>